<evidence type="ECO:0000313" key="3">
    <source>
        <dbReference type="Proteomes" id="UP000237682"/>
    </source>
</evidence>
<sequence>MLAKPSLVQHSDQWSTVEPFEECRRLLHKAAFSMQHPLASHPLFSIDALASVAEEAAKRPGDLYWDAGDLSITDKWGSVPKPDMTVRQVIDRIETAGAWMVMKHIEIDPRYKKVLDEFDDFIRRIAGPEGSKLLSNTEMLIFITSPRRKTPYHFDAEVNVLTQIHGSKDIWVCDPMDRSITTEDELERYYAVTTTAGTFKPEAERKARKITLQPGDAVHIPTHGAHWLQNHDNISISLSLNLEFPNWKYKDVYRANYYLRRMGLKPRSPGQSAIIDRSKAATIDCVRQVRKLVGR</sequence>
<organism evidence="2 3">
    <name type="scientific">Labrys okinawensis</name>
    <dbReference type="NCBI Taxonomy" id="346911"/>
    <lineage>
        <taxon>Bacteria</taxon>
        <taxon>Pseudomonadati</taxon>
        <taxon>Pseudomonadota</taxon>
        <taxon>Alphaproteobacteria</taxon>
        <taxon>Hyphomicrobiales</taxon>
        <taxon>Xanthobacteraceae</taxon>
        <taxon>Labrys</taxon>
    </lineage>
</organism>
<feature type="domain" description="JmjC" evidence="1">
    <location>
        <begin position="110"/>
        <end position="259"/>
    </location>
</feature>
<dbReference type="Gene3D" id="2.60.120.650">
    <property type="entry name" value="Cupin"/>
    <property type="match status" value="1"/>
</dbReference>
<dbReference type="PROSITE" id="PS51184">
    <property type="entry name" value="JMJC"/>
    <property type="match status" value="1"/>
</dbReference>
<comment type="caution">
    <text evidence="2">The sequence shown here is derived from an EMBL/GenBank/DDBJ whole genome shotgun (WGS) entry which is preliminary data.</text>
</comment>
<proteinExistence type="predicted"/>
<dbReference type="Pfam" id="PF13621">
    <property type="entry name" value="Cupin_8"/>
    <property type="match status" value="1"/>
</dbReference>
<keyword evidence="3" id="KW-1185">Reference proteome</keyword>
<dbReference type="OrthoDB" id="3776825at2"/>
<protein>
    <recommendedName>
        <fullName evidence="1">JmjC domain-containing protein</fullName>
    </recommendedName>
</protein>
<dbReference type="EMBL" id="PUEJ01000007">
    <property type="protein sequence ID" value="PRH85925.1"/>
    <property type="molecule type" value="Genomic_DNA"/>
</dbReference>
<dbReference type="InterPro" id="IPR041667">
    <property type="entry name" value="Cupin_8"/>
</dbReference>
<reference evidence="2 3" key="1">
    <citation type="submission" date="2018-02" db="EMBL/GenBank/DDBJ databases">
        <title>Whole genome sequencing of endophytic bacterium.</title>
        <authorList>
            <person name="Eedara R."/>
            <person name="Podile A.R."/>
        </authorList>
    </citation>
    <scope>NUCLEOTIDE SEQUENCE [LARGE SCALE GENOMIC DNA]</scope>
    <source>
        <strain evidence="2 3">RP1T</strain>
    </source>
</reference>
<dbReference type="Proteomes" id="UP000237682">
    <property type="component" value="Unassembled WGS sequence"/>
</dbReference>
<dbReference type="InterPro" id="IPR003347">
    <property type="entry name" value="JmjC_dom"/>
</dbReference>
<accession>A0A2S9Q9A0</accession>
<dbReference type="SUPFAM" id="SSF51197">
    <property type="entry name" value="Clavaminate synthase-like"/>
    <property type="match status" value="1"/>
</dbReference>
<gene>
    <name evidence="2" type="ORF">C5L14_20540</name>
</gene>
<evidence type="ECO:0000259" key="1">
    <source>
        <dbReference type="PROSITE" id="PS51184"/>
    </source>
</evidence>
<dbReference type="AlphaFoldDB" id="A0A2S9Q9A0"/>
<evidence type="ECO:0000313" key="2">
    <source>
        <dbReference type="EMBL" id="PRH85925.1"/>
    </source>
</evidence>
<name>A0A2S9Q9A0_9HYPH</name>